<feature type="domain" description="EamA" evidence="2">
    <location>
        <begin position="16"/>
        <end position="148"/>
    </location>
</feature>
<feature type="transmembrane region" description="Helical" evidence="1">
    <location>
        <begin position="49"/>
        <end position="69"/>
    </location>
</feature>
<dbReference type="SUPFAM" id="SSF103481">
    <property type="entry name" value="Multidrug resistance efflux transporter EmrE"/>
    <property type="match status" value="2"/>
</dbReference>
<protein>
    <submittedName>
        <fullName evidence="3">DMT family transporter</fullName>
    </submittedName>
</protein>
<proteinExistence type="predicted"/>
<evidence type="ECO:0000259" key="2">
    <source>
        <dbReference type="Pfam" id="PF00892"/>
    </source>
</evidence>
<feature type="transmembrane region" description="Helical" evidence="1">
    <location>
        <begin position="188"/>
        <end position="208"/>
    </location>
</feature>
<accession>A0ABU8XNP5</accession>
<dbReference type="Proteomes" id="UP001375743">
    <property type="component" value="Unassembled WGS sequence"/>
</dbReference>
<keyword evidence="4" id="KW-1185">Reference proteome</keyword>
<dbReference type="PANTHER" id="PTHR22911">
    <property type="entry name" value="ACYL-MALONYL CONDENSING ENZYME-RELATED"/>
    <property type="match status" value="1"/>
</dbReference>
<feature type="transmembrane region" description="Helical" evidence="1">
    <location>
        <begin position="18"/>
        <end position="37"/>
    </location>
</feature>
<feature type="transmembrane region" description="Helical" evidence="1">
    <location>
        <begin position="104"/>
        <end position="122"/>
    </location>
</feature>
<keyword evidence="1" id="KW-1133">Transmembrane helix</keyword>
<comment type="caution">
    <text evidence="3">The sequence shown here is derived from an EMBL/GenBank/DDBJ whole genome shotgun (WGS) entry which is preliminary data.</text>
</comment>
<feature type="transmembrane region" description="Helical" evidence="1">
    <location>
        <begin position="158"/>
        <end position="176"/>
    </location>
</feature>
<feature type="transmembrane region" description="Helical" evidence="1">
    <location>
        <begin position="214"/>
        <end position="232"/>
    </location>
</feature>
<dbReference type="Gene3D" id="1.10.3730.20">
    <property type="match status" value="2"/>
</dbReference>
<evidence type="ECO:0000256" key="1">
    <source>
        <dbReference type="SAM" id="Phobius"/>
    </source>
</evidence>
<dbReference type="EMBL" id="JBBLZC010000005">
    <property type="protein sequence ID" value="MEK0082797.1"/>
    <property type="molecule type" value="Genomic_DNA"/>
</dbReference>
<dbReference type="RefSeq" id="WP_418158652.1">
    <property type="nucleotide sequence ID" value="NZ_JBBLZC010000005.1"/>
</dbReference>
<dbReference type="InterPro" id="IPR000620">
    <property type="entry name" value="EamA_dom"/>
</dbReference>
<feature type="transmembrane region" description="Helical" evidence="1">
    <location>
        <begin position="270"/>
        <end position="288"/>
    </location>
</feature>
<evidence type="ECO:0000313" key="3">
    <source>
        <dbReference type="EMBL" id="MEK0082797.1"/>
    </source>
</evidence>
<feature type="transmembrane region" description="Helical" evidence="1">
    <location>
        <begin position="239"/>
        <end position="264"/>
    </location>
</feature>
<gene>
    <name evidence="3" type="ORF">U1T56_06525</name>
</gene>
<keyword evidence="1" id="KW-0812">Transmembrane</keyword>
<feature type="domain" description="EamA" evidence="2">
    <location>
        <begin position="159"/>
        <end position="282"/>
    </location>
</feature>
<evidence type="ECO:0000313" key="4">
    <source>
        <dbReference type="Proteomes" id="UP001375743"/>
    </source>
</evidence>
<organism evidence="3 4">
    <name type="scientific">Benzoatithermus flavus</name>
    <dbReference type="NCBI Taxonomy" id="3108223"/>
    <lineage>
        <taxon>Bacteria</taxon>
        <taxon>Pseudomonadati</taxon>
        <taxon>Pseudomonadota</taxon>
        <taxon>Alphaproteobacteria</taxon>
        <taxon>Geminicoccales</taxon>
        <taxon>Geminicoccaceae</taxon>
        <taxon>Benzoatithermus</taxon>
    </lineage>
</organism>
<feature type="transmembrane region" description="Helical" evidence="1">
    <location>
        <begin position="81"/>
        <end position="98"/>
    </location>
</feature>
<keyword evidence="1" id="KW-0472">Membrane</keyword>
<sequence length="297" mass="31981">MREALPAARPGSSELRGIAVTLVAMMLFSLMDAVSKYLSMRYPTPQILWLRYLFTVPLVLVALAPGGIVHRVRSAHPWLQLLRSLLLVVEIGFVIWAFGRLPLADVQSVLALTPLAVTALSVPLLGEQVGARRWAAVAMGLVGILIVLRPGLGVIQPATLAALAAVLLYALYQILTRLVGRVDAAETSLLWQFVLGSIALTAVAPFFWRTPEPVHWPLFVVAAVLGGSGHYAMIKALQLAPAVVVQPFSYTGLLWSVIIGYLVFGDLPDAPTLIGAGVIVAAGTYAAVREHRLRRSF</sequence>
<dbReference type="PANTHER" id="PTHR22911:SF103">
    <property type="entry name" value="BLR2811 PROTEIN"/>
    <property type="match status" value="1"/>
</dbReference>
<feature type="transmembrane region" description="Helical" evidence="1">
    <location>
        <begin position="134"/>
        <end position="152"/>
    </location>
</feature>
<dbReference type="InterPro" id="IPR037185">
    <property type="entry name" value="EmrE-like"/>
</dbReference>
<dbReference type="Pfam" id="PF00892">
    <property type="entry name" value="EamA"/>
    <property type="match status" value="2"/>
</dbReference>
<reference evidence="3 4" key="1">
    <citation type="submission" date="2024-01" db="EMBL/GenBank/DDBJ databases">
        <title>Multi-omics insights into the function and evolution of sodium benzoate biodegradation pathways in Benzoatithermus flavus gen. nov., sp. nov. from hot spring.</title>
        <authorList>
            <person name="Hu C.-J."/>
            <person name="Li W.-J."/>
        </authorList>
    </citation>
    <scope>NUCLEOTIDE SEQUENCE [LARGE SCALE GENOMIC DNA]</scope>
    <source>
        <strain evidence="3 4">SYSU G07066</strain>
    </source>
</reference>
<name>A0ABU8XNP5_9PROT</name>